<evidence type="ECO:0000313" key="3">
    <source>
        <dbReference type="EMBL" id="KAF4623915.1"/>
    </source>
</evidence>
<feature type="transmembrane region" description="Helical" evidence="2">
    <location>
        <begin position="41"/>
        <end position="60"/>
    </location>
</feature>
<evidence type="ECO:0000256" key="2">
    <source>
        <dbReference type="SAM" id="Phobius"/>
    </source>
</evidence>
<organism evidence="3 4">
    <name type="scientific">Agrocybe pediades</name>
    <dbReference type="NCBI Taxonomy" id="84607"/>
    <lineage>
        <taxon>Eukaryota</taxon>
        <taxon>Fungi</taxon>
        <taxon>Dikarya</taxon>
        <taxon>Basidiomycota</taxon>
        <taxon>Agaricomycotina</taxon>
        <taxon>Agaricomycetes</taxon>
        <taxon>Agaricomycetidae</taxon>
        <taxon>Agaricales</taxon>
        <taxon>Agaricineae</taxon>
        <taxon>Strophariaceae</taxon>
        <taxon>Agrocybe</taxon>
    </lineage>
</organism>
<accession>A0A8H4R5Q0</accession>
<comment type="caution">
    <text evidence="3">The sequence shown here is derived from an EMBL/GenBank/DDBJ whole genome shotgun (WGS) entry which is preliminary data.</text>
</comment>
<keyword evidence="2" id="KW-0812">Transmembrane</keyword>
<feature type="compositionally biased region" description="Pro residues" evidence="1">
    <location>
        <begin position="340"/>
        <end position="362"/>
    </location>
</feature>
<feature type="compositionally biased region" description="Basic and acidic residues" evidence="1">
    <location>
        <begin position="517"/>
        <end position="527"/>
    </location>
</feature>
<feature type="compositionally biased region" description="Polar residues" evidence="1">
    <location>
        <begin position="428"/>
        <end position="439"/>
    </location>
</feature>
<feature type="compositionally biased region" description="Polar residues" evidence="1">
    <location>
        <begin position="448"/>
        <end position="462"/>
    </location>
</feature>
<feature type="region of interest" description="Disordered" evidence="1">
    <location>
        <begin position="334"/>
        <end position="536"/>
    </location>
</feature>
<dbReference type="EMBL" id="JAACJL010000001">
    <property type="protein sequence ID" value="KAF4623915.1"/>
    <property type="molecule type" value="Genomic_DNA"/>
</dbReference>
<dbReference type="AlphaFoldDB" id="A0A8H4R5Q0"/>
<protein>
    <submittedName>
        <fullName evidence="3">Uncharacterized protein</fullName>
    </submittedName>
</protein>
<reference evidence="3 4" key="1">
    <citation type="submission" date="2019-12" db="EMBL/GenBank/DDBJ databases">
        <authorList>
            <person name="Floudas D."/>
            <person name="Bentzer J."/>
            <person name="Ahren D."/>
            <person name="Johansson T."/>
            <person name="Persson P."/>
            <person name="Tunlid A."/>
        </authorList>
    </citation>
    <scope>NUCLEOTIDE SEQUENCE [LARGE SCALE GENOMIC DNA]</scope>
    <source>
        <strain evidence="3 4">CBS 102.39</strain>
    </source>
</reference>
<evidence type="ECO:0000256" key="1">
    <source>
        <dbReference type="SAM" id="MobiDB-lite"/>
    </source>
</evidence>
<feature type="transmembrane region" description="Helical" evidence="2">
    <location>
        <begin position="238"/>
        <end position="263"/>
    </location>
</feature>
<evidence type="ECO:0000313" key="4">
    <source>
        <dbReference type="Proteomes" id="UP000521872"/>
    </source>
</evidence>
<keyword evidence="2" id="KW-1133">Transmembrane helix</keyword>
<feature type="compositionally biased region" description="Polar residues" evidence="1">
    <location>
        <begin position="471"/>
        <end position="504"/>
    </location>
</feature>
<sequence>MDAENLCMCVPVLSCRSLSLSPLLVRNPQLTGDRPLPYRKMFALFSYSSLVLVLGTVLNVSGSTLERRSIQANATCLPEFNWMDTKQQNVTPCLAAAQVGAICNFGNYIVPPVTGGNYDIPGAKTNSTPVTFCTCSWAFYNLLSACTVCQNAEFASRVPTYSAFAVNCAGSESTTYFPSNITLPDGVAIPFYATTDPSTWPNGGKFDATTAKQIADTNHADVTASSSAPAPHKKSSNVGAIVGGVVGGLVVIAIAVAIAFYIIRRGRMPTHVAPSFTDSSMRHVRSESDLTTSARGYTTLSSTPLHYPTSPTVLTHNTSVRSLPFQSSMAASTIPYGTASPPPLPVGSPPPGMQAASPPPMPANREDRVEPFTLPPSNVPGDRKQAGPGGFPIYDPPTAPPNAVRMDITRPVTPTQRPGGRYNPPAYTESTPGASGTGSHSRHHRIKQGSTDTLHSLTSSRSHGAAARPNHSPNSSLGSARPSNITGQLTVANPSYNTNPSAATGSGHGRQISGGSSRDEKRPRAESDSFNPKDLA</sequence>
<keyword evidence="2" id="KW-0472">Membrane</keyword>
<keyword evidence="4" id="KW-1185">Reference proteome</keyword>
<dbReference type="Proteomes" id="UP000521872">
    <property type="component" value="Unassembled WGS sequence"/>
</dbReference>
<gene>
    <name evidence="3" type="ORF">D9613_001419</name>
</gene>
<proteinExistence type="predicted"/>
<name>A0A8H4R5Q0_9AGAR</name>